<evidence type="ECO:0000313" key="3">
    <source>
        <dbReference type="Proteomes" id="UP000054567"/>
    </source>
</evidence>
<sequence length="380" mass="42645">MDGVLELSKQATHAYAVSVLCSVLISLFLVAAFISFTWPWRVALREVATLASMLLGLVSTITLSEAIREQFSKDPFDAADSSRVAETYVVAYSTFHLSLLLARTFLYAEFWNLYRSSRFRHIIFCCLLLLLYDFSLLLPTLVSCYGETMGEQCTYITPAAPFPKLSWWRLVVSSSLVCDIVFFLLPIRWMFCLASKRERQVWIAIGPVLGAFALSPPAMRYAYMHDADGKENPVAQILSYWLLSAIQCLAIALIMSIPAIRFYGVKCQALAAQFNASHTPLPVRLPRLDVRLRRFRSKHRSSKEPLIRHSTRSCDGHQLAELDEIHVPSPSASSLRRCSADDQPSDDDIFLAVGCQMVRASRGTQVQGDTIEPPPRAARP</sequence>
<dbReference type="EMBL" id="DS268114">
    <property type="protein sequence ID" value="KMM73154.1"/>
    <property type="molecule type" value="Genomic_DNA"/>
</dbReference>
<feature type="transmembrane region" description="Helical" evidence="1">
    <location>
        <begin position="239"/>
        <end position="260"/>
    </location>
</feature>
<evidence type="ECO:0000256" key="1">
    <source>
        <dbReference type="SAM" id="Phobius"/>
    </source>
</evidence>
<dbReference type="VEuPathDB" id="FungiDB:CPAG_09443"/>
<evidence type="ECO:0008006" key="4">
    <source>
        <dbReference type="Google" id="ProtNLM"/>
    </source>
</evidence>
<keyword evidence="1" id="KW-1133">Transmembrane helix</keyword>
<feature type="transmembrane region" description="Helical" evidence="1">
    <location>
        <begin position="12"/>
        <end position="35"/>
    </location>
</feature>
<organism evidence="2 3">
    <name type="scientific">Coccidioides posadasii RMSCC 3488</name>
    <dbReference type="NCBI Taxonomy" id="454284"/>
    <lineage>
        <taxon>Eukaryota</taxon>
        <taxon>Fungi</taxon>
        <taxon>Dikarya</taxon>
        <taxon>Ascomycota</taxon>
        <taxon>Pezizomycotina</taxon>
        <taxon>Eurotiomycetes</taxon>
        <taxon>Eurotiomycetidae</taxon>
        <taxon>Onygenales</taxon>
        <taxon>Onygenaceae</taxon>
        <taxon>Coccidioides</taxon>
    </lineage>
</organism>
<keyword evidence="1" id="KW-0812">Transmembrane</keyword>
<accession>A0A0J6FVI4</accession>
<feature type="transmembrane region" description="Helical" evidence="1">
    <location>
        <begin position="47"/>
        <end position="67"/>
    </location>
</feature>
<reference evidence="2 3" key="1">
    <citation type="submission" date="2007-06" db="EMBL/GenBank/DDBJ databases">
        <title>The Genome Sequence of Coccidioides posadasii RMSCC_3488.</title>
        <authorList>
            <consortium name="Coccidioides Genome Resources Consortium"/>
            <consortium name="The Broad Institute Genome Sequencing Platform"/>
            <person name="Henn M.R."/>
            <person name="Sykes S."/>
            <person name="Young S."/>
            <person name="Jaffe D."/>
            <person name="Berlin A."/>
            <person name="Alvarez P."/>
            <person name="Butler J."/>
            <person name="Gnerre S."/>
            <person name="Grabherr M."/>
            <person name="Mauceli E."/>
            <person name="Brockman W."/>
            <person name="Kodira C."/>
            <person name="Alvarado L."/>
            <person name="Zeng Q."/>
            <person name="Crawford M."/>
            <person name="Antoine C."/>
            <person name="Devon K."/>
            <person name="Galgiani J."/>
            <person name="Orsborn K."/>
            <person name="Lewis M.L."/>
            <person name="Nusbaum C."/>
            <person name="Galagan J."/>
            <person name="Birren B."/>
        </authorList>
    </citation>
    <scope>NUCLEOTIDE SEQUENCE [LARGE SCALE GENOMIC DNA]</scope>
    <source>
        <strain evidence="2 3">RMSCC 3488</strain>
    </source>
</reference>
<gene>
    <name evidence="2" type="ORF">CPAG_09443</name>
</gene>
<feature type="transmembrane region" description="Helical" evidence="1">
    <location>
        <begin position="167"/>
        <end position="189"/>
    </location>
</feature>
<keyword evidence="1" id="KW-0472">Membrane</keyword>
<protein>
    <recommendedName>
        <fullName evidence="4">Integral membrane protein</fullName>
    </recommendedName>
</protein>
<name>A0A0J6FVI4_COCPO</name>
<feature type="transmembrane region" description="Helical" evidence="1">
    <location>
        <begin position="122"/>
        <end position="142"/>
    </location>
</feature>
<dbReference type="Proteomes" id="UP000054567">
    <property type="component" value="Unassembled WGS sequence"/>
</dbReference>
<evidence type="ECO:0000313" key="2">
    <source>
        <dbReference type="EMBL" id="KMM73154.1"/>
    </source>
</evidence>
<feature type="transmembrane region" description="Helical" evidence="1">
    <location>
        <begin position="201"/>
        <end position="219"/>
    </location>
</feature>
<reference evidence="3" key="2">
    <citation type="journal article" date="2009" name="Genome Res.">
        <title>Comparative genomic analyses of the human fungal pathogens Coccidioides and their relatives.</title>
        <authorList>
            <person name="Sharpton T.J."/>
            <person name="Stajich J.E."/>
            <person name="Rounsley S.D."/>
            <person name="Gardner M.J."/>
            <person name="Wortman J.R."/>
            <person name="Jordar V.S."/>
            <person name="Maiti R."/>
            <person name="Kodira C.D."/>
            <person name="Neafsey D.E."/>
            <person name="Zeng Q."/>
            <person name="Hung C.-Y."/>
            <person name="McMahan C."/>
            <person name="Muszewska A."/>
            <person name="Grynberg M."/>
            <person name="Mandel M.A."/>
            <person name="Kellner E.M."/>
            <person name="Barker B.M."/>
            <person name="Galgiani J.N."/>
            <person name="Orbach M.J."/>
            <person name="Kirkland T.N."/>
            <person name="Cole G.T."/>
            <person name="Henn M.R."/>
            <person name="Birren B.W."/>
            <person name="Taylor J.W."/>
        </authorList>
    </citation>
    <scope>NUCLEOTIDE SEQUENCE [LARGE SCALE GENOMIC DNA]</scope>
    <source>
        <strain evidence="3">RMSCC 3488</strain>
    </source>
</reference>
<reference evidence="3" key="3">
    <citation type="journal article" date="2010" name="Genome Res.">
        <title>Population genomic sequencing of Coccidioides fungi reveals recent hybridization and transposon control.</title>
        <authorList>
            <person name="Neafsey D.E."/>
            <person name="Barker B.M."/>
            <person name="Sharpton T.J."/>
            <person name="Stajich J.E."/>
            <person name="Park D.J."/>
            <person name="Whiston E."/>
            <person name="Hung C.-Y."/>
            <person name="McMahan C."/>
            <person name="White J."/>
            <person name="Sykes S."/>
            <person name="Heiman D."/>
            <person name="Young S."/>
            <person name="Zeng Q."/>
            <person name="Abouelleil A."/>
            <person name="Aftuck L."/>
            <person name="Bessette D."/>
            <person name="Brown A."/>
            <person name="FitzGerald M."/>
            <person name="Lui A."/>
            <person name="Macdonald J.P."/>
            <person name="Priest M."/>
            <person name="Orbach M.J."/>
            <person name="Galgiani J.N."/>
            <person name="Kirkland T.N."/>
            <person name="Cole G.T."/>
            <person name="Birren B.W."/>
            <person name="Henn M.R."/>
            <person name="Taylor J.W."/>
            <person name="Rounsley S.D."/>
        </authorList>
    </citation>
    <scope>NUCLEOTIDE SEQUENCE [LARGE SCALE GENOMIC DNA]</scope>
    <source>
        <strain evidence="3">RMSCC 3488</strain>
    </source>
</reference>
<proteinExistence type="predicted"/>
<feature type="transmembrane region" description="Helical" evidence="1">
    <location>
        <begin position="87"/>
        <end position="110"/>
    </location>
</feature>
<dbReference type="AlphaFoldDB" id="A0A0J6FVI4"/>